<sequence length="65" mass="7505">MEWMETTGKKVLSPSFYDLKTTRAEKVKGAKEVLVFHISRLHRSRALAESVQFLASITHTIWIET</sequence>
<evidence type="ECO:0000313" key="1">
    <source>
        <dbReference type="EMBL" id="KAK9281482.1"/>
    </source>
</evidence>
<name>A0AAP0WW39_LIQFO</name>
<protein>
    <submittedName>
        <fullName evidence="1">Uncharacterized protein</fullName>
    </submittedName>
</protein>
<comment type="caution">
    <text evidence="1">The sequence shown here is derived from an EMBL/GenBank/DDBJ whole genome shotgun (WGS) entry which is preliminary data.</text>
</comment>
<reference evidence="1 2" key="1">
    <citation type="journal article" date="2024" name="Plant J.">
        <title>Genome sequences and population genomics reveal climatic adaptation and genomic divergence between two closely related sweetgum species.</title>
        <authorList>
            <person name="Xu W.Q."/>
            <person name="Ren C.Q."/>
            <person name="Zhang X.Y."/>
            <person name="Comes H.P."/>
            <person name="Liu X.H."/>
            <person name="Li Y.G."/>
            <person name="Kettle C.J."/>
            <person name="Jalonen R."/>
            <person name="Gaisberger H."/>
            <person name="Ma Y.Z."/>
            <person name="Qiu Y.X."/>
        </authorList>
    </citation>
    <scope>NUCLEOTIDE SEQUENCE [LARGE SCALE GENOMIC DNA]</scope>
    <source>
        <strain evidence="1">Hangzhou</strain>
    </source>
</reference>
<keyword evidence="2" id="KW-1185">Reference proteome</keyword>
<dbReference type="EMBL" id="JBBPBK010000007">
    <property type="protein sequence ID" value="KAK9281482.1"/>
    <property type="molecule type" value="Genomic_DNA"/>
</dbReference>
<dbReference type="Proteomes" id="UP001415857">
    <property type="component" value="Unassembled WGS sequence"/>
</dbReference>
<accession>A0AAP0WW39</accession>
<dbReference type="AlphaFoldDB" id="A0AAP0WW39"/>
<proteinExistence type="predicted"/>
<gene>
    <name evidence="1" type="ORF">L1049_004385</name>
</gene>
<evidence type="ECO:0000313" key="2">
    <source>
        <dbReference type="Proteomes" id="UP001415857"/>
    </source>
</evidence>
<organism evidence="1 2">
    <name type="scientific">Liquidambar formosana</name>
    <name type="common">Formosan gum</name>
    <dbReference type="NCBI Taxonomy" id="63359"/>
    <lineage>
        <taxon>Eukaryota</taxon>
        <taxon>Viridiplantae</taxon>
        <taxon>Streptophyta</taxon>
        <taxon>Embryophyta</taxon>
        <taxon>Tracheophyta</taxon>
        <taxon>Spermatophyta</taxon>
        <taxon>Magnoliopsida</taxon>
        <taxon>eudicotyledons</taxon>
        <taxon>Gunneridae</taxon>
        <taxon>Pentapetalae</taxon>
        <taxon>Saxifragales</taxon>
        <taxon>Altingiaceae</taxon>
        <taxon>Liquidambar</taxon>
    </lineage>
</organism>